<dbReference type="PATRIC" id="fig|29488.15.peg.3367"/>
<evidence type="ECO:0008006" key="3">
    <source>
        <dbReference type="Google" id="ProtNLM"/>
    </source>
</evidence>
<dbReference type="Proteomes" id="UP000092665">
    <property type="component" value="Unassembled WGS sequence"/>
</dbReference>
<evidence type="ECO:0000313" key="2">
    <source>
        <dbReference type="Proteomes" id="UP000092665"/>
    </source>
</evidence>
<proteinExistence type="predicted"/>
<organism evidence="1 2">
    <name type="scientific">Photorhabdus namnaonensis</name>
    <dbReference type="NCBI Taxonomy" id="1851568"/>
    <lineage>
        <taxon>Bacteria</taxon>
        <taxon>Pseudomonadati</taxon>
        <taxon>Pseudomonadota</taxon>
        <taxon>Gammaproteobacteria</taxon>
        <taxon>Enterobacterales</taxon>
        <taxon>Morganellaceae</taxon>
        <taxon>Photorhabdus</taxon>
    </lineage>
</organism>
<dbReference type="AlphaFoldDB" id="A0A1B8YFL8"/>
<name>A0A1B8YFL8_9GAMM</name>
<reference evidence="2" key="1">
    <citation type="submission" date="2015-11" db="EMBL/GenBank/DDBJ databases">
        <authorList>
            <person name="Tobias N.J."/>
            <person name="Mishra B."/>
            <person name="Gupta D.K."/>
            <person name="Thines M."/>
            <person name="Stinear T.P."/>
            <person name="Bode H.B."/>
        </authorList>
    </citation>
    <scope>NUCLEOTIDE SEQUENCE [LARGE SCALE GENOMIC DNA]</scope>
    <source>
        <strain evidence="2">PB45.5</strain>
    </source>
</reference>
<comment type="caution">
    <text evidence="1">The sequence shown here is derived from an EMBL/GenBank/DDBJ whole genome shotgun (WGS) entry which is preliminary data.</text>
</comment>
<evidence type="ECO:0000313" key="1">
    <source>
        <dbReference type="EMBL" id="OCA53961.1"/>
    </source>
</evidence>
<protein>
    <recommendedName>
        <fullName evidence="3">DUF2612 domain-containing protein</fullName>
    </recommendedName>
</protein>
<sequence>MYDHKSKALSRIYWQYKNSPKLINWITSLPDIAQSSIEDQIEKINNILDIDKAEGDQLDICGRIAGFAERPLIRTDFVSIFAYNGTGGAQPYNIAPYKSPGEQIKIAPVSDFMYRILIKSKIQKNNSIATIDDVKSAVDYIFNVNSAIIDGQDMTMKTIWIDKAIAANIRVLIEMFDLIPRPQGVKAHLVRVNHHPFAYKGTYDAQPYGVGAYV</sequence>
<accession>A0A1B8YFL8</accession>
<dbReference type="RefSeq" id="WP_040152935.1">
    <property type="nucleotide sequence ID" value="NZ_CAWMQN010000077.1"/>
</dbReference>
<dbReference type="EMBL" id="LOIC01000077">
    <property type="protein sequence ID" value="OCA53961.1"/>
    <property type="molecule type" value="Genomic_DNA"/>
</dbReference>
<keyword evidence="2" id="KW-1185">Reference proteome</keyword>
<dbReference type="InterPro" id="IPR021283">
    <property type="entry name" value="Phage_Wedge1"/>
</dbReference>
<gene>
    <name evidence="1" type="ORF">Phpb_03065</name>
</gene>
<dbReference type="Pfam" id="PF11041">
    <property type="entry name" value="Phage_Wedge1"/>
    <property type="match status" value="1"/>
</dbReference>